<proteinExistence type="predicted"/>
<dbReference type="Proteomes" id="UP000494265">
    <property type="component" value="Unassembled WGS sequence"/>
</dbReference>
<reference evidence="1" key="1">
    <citation type="submission" date="2019-10" db="EMBL/GenBank/DDBJ databases">
        <title>Lactobacillus agilis SY212 Whole Genome Sequencing Project.</title>
        <authorList>
            <person name="Suzuki S."/>
            <person name="Endo A."/>
            <person name="Maeno S."/>
            <person name="Shiwa Y."/>
            <person name="Matsutani M."/>
            <person name="Kajikawa A."/>
        </authorList>
    </citation>
    <scope>NUCLEOTIDE SEQUENCE</scope>
    <source>
        <strain evidence="1">SY212</strain>
    </source>
</reference>
<dbReference type="RefSeq" id="WP_172584742.1">
    <property type="nucleotide sequence ID" value="NZ_BLAM01000126.1"/>
</dbReference>
<name>A0A6F9XLU8_9LACO</name>
<gene>
    <name evidence="1" type="ORF">SY212_12740</name>
</gene>
<dbReference type="AlphaFoldDB" id="A0A6F9XLU8"/>
<evidence type="ECO:0000313" key="1">
    <source>
        <dbReference type="EMBL" id="GET06244.1"/>
    </source>
</evidence>
<organism evidence="1">
    <name type="scientific">Ligilactobacillus agilis</name>
    <dbReference type="NCBI Taxonomy" id="1601"/>
    <lineage>
        <taxon>Bacteria</taxon>
        <taxon>Bacillati</taxon>
        <taxon>Bacillota</taxon>
        <taxon>Bacilli</taxon>
        <taxon>Lactobacillales</taxon>
        <taxon>Lactobacillaceae</taxon>
        <taxon>Ligilactobacillus</taxon>
    </lineage>
</organism>
<sequence length="160" mass="18817">MLDIYDWVSTYPGFEKFLAEQFVKQSFRIIPDEMTYRCLVKTIIVKIEDDLRTLVSSIGDVNQFISKYNLSDYSLDEYRSRLFYWKSISLIPFNFDVELDSAVSVLRGYILFVAIDYYCREIMSVFDWVPIISLYNLVSNDGLAQLQGYFVAKVQQLENN</sequence>
<dbReference type="EMBL" id="BLAM01000126">
    <property type="protein sequence ID" value="GET06244.1"/>
    <property type="molecule type" value="Genomic_DNA"/>
</dbReference>
<accession>A0A6F9XLU8</accession>
<comment type="caution">
    <text evidence="1">The sequence shown here is derived from an EMBL/GenBank/DDBJ whole genome shotgun (WGS) entry which is preliminary data.</text>
</comment>
<protein>
    <submittedName>
        <fullName evidence="1">Uncharacterized protein</fullName>
    </submittedName>
</protein>